<keyword evidence="2" id="KW-0472">Membrane</keyword>
<evidence type="ECO:0000256" key="2">
    <source>
        <dbReference type="SAM" id="Phobius"/>
    </source>
</evidence>
<name>A0AA39J045_9AGAR</name>
<evidence type="ECO:0000313" key="3">
    <source>
        <dbReference type="EMBL" id="KAK0432028.1"/>
    </source>
</evidence>
<feature type="transmembrane region" description="Helical" evidence="2">
    <location>
        <begin position="6"/>
        <end position="27"/>
    </location>
</feature>
<keyword evidence="4" id="KW-1185">Reference proteome</keyword>
<evidence type="ECO:0000256" key="1">
    <source>
        <dbReference type="SAM" id="MobiDB-lite"/>
    </source>
</evidence>
<proteinExistence type="predicted"/>
<organism evidence="3 4">
    <name type="scientific">Armillaria borealis</name>
    <dbReference type="NCBI Taxonomy" id="47425"/>
    <lineage>
        <taxon>Eukaryota</taxon>
        <taxon>Fungi</taxon>
        <taxon>Dikarya</taxon>
        <taxon>Basidiomycota</taxon>
        <taxon>Agaricomycotina</taxon>
        <taxon>Agaricomycetes</taxon>
        <taxon>Agaricomycetidae</taxon>
        <taxon>Agaricales</taxon>
        <taxon>Marasmiineae</taxon>
        <taxon>Physalacriaceae</taxon>
        <taxon>Armillaria</taxon>
    </lineage>
</organism>
<protein>
    <submittedName>
        <fullName evidence="3">Uncharacterized protein</fullName>
    </submittedName>
</protein>
<gene>
    <name evidence="3" type="ORF">EV421DRAFT_1911332</name>
</gene>
<feature type="compositionally biased region" description="Basic and acidic residues" evidence="1">
    <location>
        <begin position="99"/>
        <end position="108"/>
    </location>
</feature>
<keyword evidence="2" id="KW-0812">Transmembrane</keyword>
<dbReference type="Proteomes" id="UP001175226">
    <property type="component" value="Unassembled WGS sequence"/>
</dbReference>
<dbReference type="EMBL" id="JAUEPT010000102">
    <property type="protein sequence ID" value="KAK0432028.1"/>
    <property type="molecule type" value="Genomic_DNA"/>
</dbReference>
<reference evidence="3" key="1">
    <citation type="submission" date="2023-06" db="EMBL/GenBank/DDBJ databases">
        <authorList>
            <consortium name="Lawrence Berkeley National Laboratory"/>
            <person name="Ahrendt S."/>
            <person name="Sahu N."/>
            <person name="Indic B."/>
            <person name="Wong-Bajracharya J."/>
            <person name="Merenyi Z."/>
            <person name="Ke H.-M."/>
            <person name="Monk M."/>
            <person name="Kocsube S."/>
            <person name="Drula E."/>
            <person name="Lipzen A."/>
            <person name="Balint B."/>
            <person name="Henrissat B."/>
            <person name="Andreopoulos B."/>
            <person name="Martin F.M."/>
            <person name="Harder C.B."/>
            <person name="Rigling D."/>
            <person name="Ford K.L."/>
            <person name="Foster G.D."/>
            <person name="Pangilinan J."/>
            <person name="Papanicolaou A."/>
            <person name="Barry K."/>
            <person name="LaButti K."/>
            <person name="Viragh M."/>
            <person name="Koriabine M."/>
            <person name="Yan M."/>
            <person name="Riley R."/>
            <person name="Champramary S."/>
            <person name="Plett K.L."/>
            <person name="Tsai I.J."/>
            <person name="Slot J."/>
            <person name="Sipos G."/>
            <person name="Plett J."/>
            <person name="Nagy L.G."/>
            <person name="Grigoriev I.V."/>
        </authorList>
    </citation>
    <scope>NUCLEOTIDE SEQUENCE</scope>
    <source>
        <strain evidence="3">FPL87.14</strain>
    </source>
</reference>
<keyword evidence="2" id="KW-1133">Transmembrane helix</keyword>
<feature type="region of interest" description="Disordered" evidence="1">
    <location>
        <begin position="70"/>
        <end position="108"/>
    </location>
</feature>
<accession>A0AA39J045</accession>
<sequence>MVDGIVSMGQLALTPAGIVGLVVVLSLRRSSVEYPFHLLQRLVPPDRKACSNAIVFSSTFVCSNPTARKANPAISEPLNGKSTLSLKPSGLTADPAAPRSRDSCGDIS</sequence>
<evidence type="ECO:0000313" key="4">
    <source>
        <dbReference type="Proteomes" id="UP001175226"/>
    </source>
</evidence>
<dbReference type="AlphaFoldDB" id="A0AA39J045"/>
<comment type="caution">
    <text evidence="3">The sequence shown here is derived from an EMBL/GenBank/DDBJ whole genome shotgun (WGS) entry which is preliminary data.</text>
</comment>